<gene>
    <name evidence="3" type="ORF">ACFFF8_19315</name>
</gene>
<dbReference type="Proteomes" id="UP001589858">
    <property type="component" value="Unassembled WGS sequence"/>
</dbReference>
<evidence type="ECO:0000259" key="2">
    <source>
        <dbReference type="Pfam" id="PF07883"/>
    </source>
</evidence>
<organism evidence="3 4">
    <name type="scientific">Novosphingobium clariflavum</name>
    <dbReference type="NCBI Taxonomy" id="2029884"/>
    <lineage>
        <taxon>Bacteria</taxon>
        <taxon>Pseudomonadati</taxon>
        <taxon>Pseudomonadota</taxon>
        <taxon>Alphaproteobacteria</taxon>
        <taxon>Sphingomonadales</taxon>
        <taxon>Sphingomonadaceae</taxon>
        <taxon>Novosphingobium</taxon>
    </lineage>
</organism>
<dbReference type="InterPro" id="IPR014710">
    <property type="entry name" value="RmlC-like_jellyroll"/>
</dbReference>
<dbReference type="InterPro" id="IPR013096">
    <property type="entry name" value="Cupin_2"/>
</dbReference>
<dbReference type="RefSeq" id="WP_267218541.1">
    <property type="nucleotide sequence ID" value="NZ_JAPCWC010000001.1"/>
</dbReference>
<proteinExistence type="predicted"/>
<evidence type="ECO:0000259" key="1">
    <source>
        <dbReference type="Pfam" id="PF05899"/>
    </source>
</evidence>
<feature type="domain" description="Cupin type-2" evidence="2">
    <location>
        <begin position="62"/>
        <end position="110"/>
    </location>
</feature>
<dbReference type="EMBL" id="JBHLTM010000075">
    <property type="protein sequence ID" value="MFC0686738.1"/>
    <property type="molecule type" value="Genomic_DNA"/>
</dbReference>
<dbReference type="Gene3D" id="2.60.120.10">
    <property type="entry name" value="Jelly Rolls"/>
    <property type="match status" value="2"/>
</dbReference>
<comment type="caution">
    <text evidence="3">The sequence shown here is derived from an EMBL/GenBank/DDBJ whole genome shotgun (WGS) entry which is preliminary data.</text>
</comment>
<dbReference type="Pfam" id="PF07883">
    <property type="entry name" value="Cupin_2"/>
    <property type="match status" value="1"/>
</dbReference>
<reference evidence="3 4" key="1">
    <citation type="submission" date="2024-09" db="EMBL/GenBank/DDBJ databases">
        <authorList>
            <person name="Sun Q."/>
            <person name="Mori K."/>
        </authorList>
    </citation>
    <scope>NUCLEOTIDE SEQUENCE [LARGE SCALE GENOMIC DNA]</scope>
    <source>
        <strain evidence="3 4">CICC 11035S</strain>
    </source>
</reference>
<name>A0ABV6SFA2_9SPHN</name>
<dbReference type="PANTHER" id="PTHR40943:SF1">
    <property type="entry name" value="CYTOPLASMIC PROTEIN"/>
    <property type="match status" value="1"/>
</dbReference>
<dbReference type="InterPro" id="IPR008579">
    <property type="entry name" value="UGlyAH_Cupin_dom"/>
</dbReference>
<feature type="domain" description="(S)-ureidoglycine aminohydrolase cupin" evidence="1">
    <location>
        <begin position="158"/>
        <end position="229"/>
    </location>
</feature>
<keyword evidence="4" id="KW-1185">Reference proteome</keyword>
<dbReference type="SUPFAM" id="SSF51182">
    <property type="entry name" value="RmlC-like cupins"/>
    <property type="match status" value="2"/>
</dbReference>
<sequence>MSAGIAAKAPYIDLGAFAVAAGSSFGEDWRAGRVSVPVPQDGMRIDALLLAESHGIATSDLSEIVLVREGTLSLTADGVTLRLDAGEAALVPAGTTFHWRATSAVRAIVVGAAKPGADGARLTRIDFGAPHAPSARPNPDLLVGDKEPACAQHVDFRSADTLFYAGTWSSTPYHRLPMTYAHWEVMLLLEGEVAFGDAEGNETMARPGDLVVIPAGSACSWRGIGPTRKLFVILRF</sequence>
<accession>A0ABV6SFA2</accession>
<dbReference type="Pfam" id="PF05899">
    <property type="entry name" value="Cupin_3"/>
    <property type="match status" value="1"/>
</dbReference>
<dbReference type="PANTHER" id="PTHR40943">
    <property type="entry name" value="CYTOPLASMIC PROTEIN-RELATED"/>
    <property type="match status" value="1"/>
</dbReference>
<evidence type="ECO:0000313" key="4">
    <source>
        <dbReference type="Proteomes" id="UP001589858"/>
    </source>
</evidence>
<evidence type="ECO:0000313" key="3">
    <source>
        <dbReference type="EMBL" id="MFC0686738.1"/>
    </source>
</evidence>
<dbReference type="CDD" id="cd02227">
    <property type="entry name" value="cupin_TM1112-like"/>
    <property type="match status" value="1"/>
</dbReference>
<protein>
    <submittedName>
        <fullName evidence="3">Cupin domain-containing protein</fullName>
    </submittedName>
</protein>
<dbReference type="InterPro" id="IPR011051">
    <property type="entry name" value="RmlC_Cupin_sf"/>
</dbReference>